<proteinExistence type="predicted"/>
<protein>
    <submittedName>
        <fullName evidence="2">Uncharacterized protein</fullName>
    </submittedName>
</protein>
<dbReference type="EMBL" id="MT143672">
    <property type="protein sequence ID" value="QJA99869.1"/>
    <property type="molecule type" value="Genomic_DNA"/>
</dbReference>
<dbReference type="EMBL" id="MT143759">
    <property type="protein sequence ID" value="QJB02119.1"/>
    <property type="molecule type" value="Genomic_DNA"/>
</dbReference>
<sequence>MNPTEVPVVEAVRTASQAMLFPYYLPWPQVSDILWVTPKGAWWGARLNELASALVVWWN</sequence>
<name>A0A6M3MAW2_9ZZZZ</name>
<evidence type="ECO:0000313" key="2">
    <source>
        <dbReference type="EMBL" id="QJB02119.1"/>
    </source>
</evidence>
<accession>A0A6M3MAW2</accession>
<evidence type="ECO:0000313" key="1">
    <source>
        <dbReference type="EMBL" id="QJA99869.1"/>
    </source>
</evidence>
<reference evidence="2" key="1">
    <citation type="submission" date="2020-03" db="EMBL/GenBank/DDBJ databases">
        <title>The deep terrestrial virosphere.</title>
        <authorList>
            <person name="Holmfeldt K."/>
            <person name="Nilsson E."/>
            <person name="Simone D."/>
            <person name="Lopez-Fernandez M."/>
            <person name="Wu X."/>
            <person name="de Brujin I."/>
            <person name="Lundin D."/>
            <person name="Andersson A."/>
            <person name="Bertilsson S."/>
            <person name="Dopson M."/>
        </authorList>
    </citation>
    <scope>NUCLEOTIDE SEQUENCE</scope>
    <source>
        <strain evidence="1">MM171A00787</strain>
        <strain evidence="2">MM171B01451</strain>
    </source>
</reference>
<gene>
    <name evidence="1" type="ORF">MM171A00787_0004</name>
    <name evidence="2" type="ORF">MM171B01451_0014</name>
</gene>
<organism evidence="2">
    <name type="scientific">viral metagenome</name>
    <dbReference type="NCBI Taxonomy" id="1070528"/>
    <lineage>
        <taxon>unclassified sequences</taxon>
        <taxon>metagenomes</taxon>
        <taxon>organismal metagenomes</taxon>
    </lineage>
</organism>
<dbReference type="AlphaFoldDB" id="A0A6M3MAW2"/>